<dbReference type="GO" id="GO:0003677">
    <property type="term" value="F:DNA binding"/>
    <property type="evidence" value="ECO:0007669"/>
    <property type="project" value="InterPro"/>
</dbReference>
<gene>
    <name evidence="2" type="ORF">S03H2_35041</name>
</gene>
<organism evidence="2">
    <name type="scientific">marine sediment metagenome</name>
    <dbReference type="NCBI Taxonomy" id="412755"/>
    <lineage>
        <taxon>unclassified sequences</taxon>
        <taxon>metagenomes</taxon>
        <taxon>ecological metagenomes</taxon>
    </lineage>
</organism>
<protein>
    <recommendedName>
        <fullName evidence="1">SpoVT-AbrB domain-containing protein</fullName>
    </recommendedName>
</protein>
<comment type="caution">
    <text evidence="2">The sequence shown here is derived from an EMBL/GenBank/DDBJ whole genome shotgun (WGS) entry which is preliminary data.</text>
</comment>
<dbReference type="SUPFAM" id="SSF89447">
    <property type="entry name" value="AbrB/MazE/MraZ-like"/>
    <property type="match status" value="1"/>
</dbReference>
<dbReference type="InterPro" id="IPR037914">
    <property type="entry name" value="SpoVT-AbrB_sf"/>
</dbReference>
<dbReference type="NCBIfam" id="TIGR01439">
    <property type="entry name" value="lp_hng_hel_AbrB"/>
    <property type="match status" value="1"/>
</dbReference>
<dbReference type="SMART" id="SM00966">
    <property type="entry name" value="SpoVT_AbrB"/>
    <property type="match status" value="1"/>
</dbReference>
<name>X1HSW5_9ZZZZ</name>
<dbReference type="EMBL" id="BARU01021410">
    <property type="protein sequence ID" value="GAH60145.1"/>
    <property type="molecule type" value="Genomic_DNA"/>
</dbReference>
<sequence length="96" mass="11026">MSEQIKPMTKIVKPLSRGQITIPIEFRKKLGIGSNTILNLVLKGNKIEITPAVVREFNEKELREYTDKEISQFLQDDKIDKDTARTVKRLLSEGKL</sequence>
<feature type="domain" description="SpoVT-AbrB" evidence="1">
    <location>
        <begin position="9"/>
        <end position="54"/>
    </location>
</feature>
<dbReference type="InterPro" id="IPR007159">
    <property type="entry name" value="SpoVT-AbrB_dom"/>
</dbReference>
<dbReference type="Pfam" id="PF04014">
    <property type="entry name" value="MazE_antitoxin"/>
    <property type="match status" value="1"/>
</dbReference>
<accession>X1HSW5</accession>
<proteinExistence type="predicted"/>
<dbReference type="Gene3D" id="2.10.260.10">
    <property type="match status" value="1"/>
</dbReference>
<evidence type="ECO:0000259" key="1">
    <source>
        <dbReference type="PROSITE" id="PS51740"/>
    </source>
</evidence>
<reference evidence="2" key="1">
    <citation type="journal article" date="2014" name="Front. Microbiol.">
        <title>High frequency of phylogenetically diverse reductive dehalogenase-homologous genes in deep subseafloor sedimentary metagenomes.</title>
        <authorList>
            <person name="Kawai M."/>
            <person name="Futagami T."/>
            <person name="Toyoda A."/>
            <person name="Takaki Y."/>
            <person name="Nishi S."/>
            <person name="Hori S."/>
            <person name="Arai W."/>
            <person name="Tsubouchi T."/>
            <person name="Morono Y."/>
            <person name="Uchiyama I."/>
            <person name="Ito T."/>
            <person name="Fujiyama A."/>
            <person name="Inagaki F."/>
            <person name="Takami H."/>
        </authorList>
    </citation>
    <scope>NUCLEOTIDE SEQUENCE</scope>
    <source>
        <strain evidence="2">Expedition CK06-06</strain>
    </source>
</reference>
<dbReference type="PROSITE" id="PS51740">
    <property type="entry name" value="SPOVT_ABRB"/>
    <property type="match status" value="1"/>
</dbReference>
<dbReference type="AlphaFoldDB" id="X1HSW5"/>
<evidence type="ECO:0000313" key="2">
    <source>
        <dbReference type="EMBL" id="GAH60145.1"/>
    </source>
</evidence>